<comment type="caution">
    <text evidence="1">The sequence shown here is derived from an EMBL/GenBank/DDBJ whole genome shotgun (WGS) entry which is preliminary data.</text>
</comment>
<name>A0A7W9FL30_9HYPH</name>
<sequence length="208" mass="21547">MREAIGRARAARGAALAGAALILAACSSTGSGPGSGEGFAGRIFGAPATQEARKAEVVTDDRFAATPKCPRIEIRPGTEALVVRAKPTREQTETGVEPPVRWQAAITNTARECRLQDGATVVKLGIAGRVIAGQAGGAGKVTLPIRVALIQDGETVLSSQLYKLDVTLAEPDFAADFSKIEDGIVVPQGPPGAGYKFYIGFDESGAKR</sequence>
<evidence type="ECO:0008006" key="3">
    <source>
        <dbReference type="Google" id="ProtNLM"/>
    </source>
</evidence>
<organism evidence="1 2">
    <name type="scientific">Prosthecomicrobium pneumaticum</name>
    <dbReference type="NCBI Taxonomy" id="81895"/>
    <lineage>
        <taxon>Bacteria</taxon>
        <taxon>Pseudomonadati</taxon>
        <taxon>Pseudomonadota</taxon>
        <taxon>Alphaproteobacteria</taxon>
        <taxon>Hyphomicrobiales</taxon>
        <taxon>Kaistiaceae</taxon>
        <taxon>Prosthecomicrobium</taxon>
    </lineage>
</organism>
<dbReference type="EMBL" id="JACHOO010000002">
    <property type="protein sequence ID" value="MBB5752039.1"/>
    <property type="molecule type" value="Genomic_DNA"/>
</dbReference>
<gene>
    <name evidence="1" type="ORF">GGQ63_001091</name>
</gene>
<keyword evidence="2" id="KW-1185">Reference proteome</keyword>
<dbReference type="RefSeq" id="WP_183853334.1">
    <property type="nucleotide sequence ID" value="NZ_JACHOO010000002.1"/>
</dbReference>
<evidence type="ECO:0000313" key="1">
    <source>
        <dbReference type="EMBL" id="MBB5752039.1"/>
    </source>
</evidence>
<dbReference type="PROSITE" id="PS51257">
    <property type="entry name" value="PROKAR_LIPOPROTEIN"/>
    <property type="match status" value="1"/>
</dbReference>
<accession>A0A7W9FL30</accession>
<evidence type="ECO:0000313" key="2">
    <source>
        <dbReference type="Proteomes" id="UP000523821"/>
    </source>
</evidence>
<protein>
    <recommendedName>
        <fullName evidence="3">Lipoprotein</fullName>
    </recommendedName>
</protein>
<reference evidence="1 2" key="1">
    <citation type="submission" date="2020-08" db="EMBL/GenBank/DDBJ databases">
        <title>Genomic Encyclopedia of Type Strains, Phase IV (KMG-IV): sequencing the most valuable type-strain genomes for metagenomic binning, comparative biology and taxonomic classification.</title>
        <authorList>
            <person name="Goeker M."/>
        </authorList>
    </citation>
    <scope>NUCLEOTIDE SEQUENCE [LARGE SCALE GENOMIC DNA]</scope>
    <source>
        <strain evidence="1 2">DSM 16268</strain>
    </source>
</reference>
<proteinExistence type="predicted"/>
<dbReference type="AlphaFoldDB" id="A0A7W9FL30"/>
<dbReference type="Proteomes" id="UP000523821">
    <property type="component" value="Unassembled WGS sequence"/>
</dbReference>